<dbReference type="SUPFAM" id="SSF53335">
    <property type="entry name" value="S-adenosyl-L-methionine-dependent methyltransferases"/>
    <property type="match status" value="1"/>
</dbReference>
<organism evidence="4 5">
    <name type="scientific">Propioniciclava soli</name>
    <dbReference type="NCBI Taxonomy" id="2775081"/>
    <lineage>
        <taxon>Bacteria</taxon>
        <taxon>Bacillati</taxon>
        <taxon>Actinomycetota</taxon>
        <taxon>Actinomycetes</taxon>
        <taxon>Propionibacteriales</taxon>
        <taxon>Propionibacteriaceae</taxon>
        <taxon>Propioniciclava</taxon>
    </lineage>
</organism>
<dbReference type="InterPro" id="IPR036291">
    <property type="entry name" value="NAD(P)-bd_dom_sf"/>
</dbReference>
<evidence type="ECO:0000313" key="4">
    <source>
        <dbReference type="EMBL" id="WZW99562.1"/>
    </source>
</evidence>
<dbReference type="InterPro" id="IPR029063">
    <property type="entry name" value="SAM-dependent_MTases_sf"/>
</dbReference>
<dbReference type="Proteomes" id="UP001434337">
    <property type="component" value="Chromosome"/>
</dbReference>
<dbReference type="EMBL" id="CP115965">
    <property type="protein sequence ID" value="WZW99562.1"/>
    <property type="molecule type" value="Genomic_DNA"/>
</dbReference>
<accession>A0ABZ3C9W4</accession>
<name>A0ABZ3C9W4_9ACTN</name>
<dbReference type="PANTHER" id="PTHR43318">
    <property type="entry name" value="UDP-N-ACETYLGLUCOSAMINE 4,6-DEHYDRATASE"/>
    <property type="match status" value="1"/>
</dbReference>
<protein>
    <submittedName>
        <fullName evidence="4">Nucleoside-diphosphate sugar epimerase/dehydratase</fullName>
    </submittedName>
</protein>
<evidence type="ECO:0000313" key="5">
    <source>
        <dbReference type="Proteomes" id="UP001434337"/>
    </source>
</evidence>
<feature type="transmembrane region" description="Helical" evidence="2">
    <location>
        <begin position="78"/>
        <end position="99"/>
    </location>
</feature>
<feature type="transmembrane region" description="Helical" evidence="2">
    <location>
        <begin position="45"/>
        <end position="66"/>
    </location>
</feature>
<evidence type="ECO:0000256" key="2">
    <source>
        <dbReference type="SAM" id="Phobius"/>
    </source>
</evidence>
<proteinExistence type="inferred from homology"/>
<dbReference type="Gene3D" id="3.40.50.720">
    <property type="entry name" value="NAD(P)-binding Rossmann-like Domain"/>
    <property type="match status" value="2"/>
</dbReference>
<keyword evidence="2" id="KW-1133">Transmembrane helix</keyword>
<evidence type="ECO:0000256" key="1">
    <source>
        <dbReference type="ARBA" id="ARBA00007430"/>
    </source>
</evidence>
<evidence type="ECO:0000259" key="3">
    <source>
        <dbReference type="Pfam" id="PF02719"/>
    </source>
</evidence>
<dbReference type="Pfam" id="PF13727">
    <property type="entry name" value="CoA_binding_3"/>
    <property type="match status" value="1"/>
</dbReference>
<keyword evidence="2" id="KW-0472">Membrane</keyword>
<dbReference type="Pfam" id="PF02719">
    <property type="entry name" value="Polysacc_synt_2"/>
    <property type="match status" value="1"/>
</dbReference>
<gene>
    <name evidence="4" type="ORF">PCC79_05045</name>
</gene>
<comment type="similarity">
    <text evidence="1">Belongs to the polysaccharide synthase family.</text>
</comment>
<feature type="transmembrane region" description="Helical" evidence="2">
    <location>
        <begin position="12"/>
        <end position="33"/>
    </location>
</feature>
<dbReference type="InterPro" id="IPR051203">
    <property type="entry name" value="Polysaccharide_Synthase-Rel"/>
</dbReference>
<reference evidence="4 5" key="1">
    <citation type="journal article" date="2023" name="Environ Microbiome">
        <title>A coral-associated actinobacterium mitigates coral bleaching under heat stress.</title>
        <authorList>
            <person name="Li J."/>
            <person name="Zou Y."/>
            <person name="Li Q."/>
            <person name="Zhang J."/>
            <person name="Bourne D.G."/>
            <person name="Lyu Y."/>
            <person name="Liu C."/>
            <person name="Zhang S."/>
        </authorList>
    </citation>
    <scope>NUCLEOTIDE SEQUENCE [LARGE SCALE GENOMIC DNA]</scope>
    <source>
        <strain evidence="4 5">SCSIO 13291</strain>
    </source>
</reference>
<keyword evidence="2" id="KW-0812">Transmembrane</keyword>
<dbReference type="RefSeq" id="WP_342373176.1">
    <property type="nucleotide sequence ID" value="NZ_CP115965.1"/>
</dbReference>
<dbReference type="InterPro" id="IPR003869">
    <property type="entry name" value="Polysac_CapD-like"/>
</dbReference>
<feature type="transmembrane region" description="Helical" evidence="2">
    <location>
        <begin position="105"/>
        <end position="126"/>
    </location>
</feature>
<keyword evidence="5" id="KW-1185">Reference proteome</keyword>
<sequence>MSAATVRSQRLMLIALDATAWFVGAVAVVGARYDFGLAAAQWEGVLIYAAAAAGLQVLLGLFTFLYRGVARIASFIEVGVLALVVLVVGVAVGVAAQWWPAGVPLGVAVLAPVAAGVCMAGGRFVARALTAVGLRRRKHLAGEPVLIYGAGNAGRQIGRLVLSDLDSPYSVRGFIDDDPFKRHLNLGSGRVIGRREDLAELARRHRVTTVILAIARADAAFIRALGDELESQGLRLLVLPPFHVIRQGRMTLSHLHEFDPADLLGRTQVTTDVGAIAGYLTGKVVLVTGAGGSIGSELARQIHRFRPKELVLLDRDESGLHGTQLSIYGQALLDSRDMVLCDIRDADALARVFADHRPEVVFHAAALKHLPLLEQYPDEGWKTNVLGTLNVLECADAYGVERVVNISTDKAADPTSVLGRTKRTAEELTAWFAQTGQRRWVSVRFGNVLGSRGSVLHTFTAQIEAGGPVTIVDPEVTRYFMTIPEACQLVIQAGALGVGGEAMVLDMGEPVRIVDMARQLIRKSGRDVEIVYTGLRPGEKLHEVLFSAGDGVRPTSHPLVSRVPVNPVAPAAVTGERVVQLVPRSA</sequence>
<dbReference type="SUPFAM" id="SSF51735">
    <property type="entry name" value="NAD(P)-binding Rossmann-fold domains"/>
    <property type="match status" value="1"/>
</dbReference>
<dbReference type="PANTHER" id="PTHR43318:SF1">
    <property type="entry name" value="POLYSACCHARIDE BIOSYNTHESIS PROTEIN EPSC-RELATED"/>
    <property type="match status" value="1"/>
</dbReference>
<feature type="domain" description="Polysaccharide biosynthesis protein CapD-like" evidence="3">
    <location>
        <begin position="285"/>
        <end position="562"/>
    </location>
</feature>
<dbReference type="CDD" id="cd05237">
    <property type="entry name" value="UDP_invert_4-6DH_SDR_e"/>
    <property type="match status" value="1"/>
</dbReference>